<keyword evidence="1" id="KW-0812">Transmembrane</keyword>
<reference evidence="2" key="2">
    <citation type="submission" date="2020-05" db="UniProtKB">
        <authorList>
            <consortium name="EnsemblMetazoa"/>
        </authorList>
    </citation>
    <scope>IDENTIFICATION</scope>
    <source>
        <strain evidence="2">IAEA</strain>
    </source>
</reference>
<name>A0A1B0B716_9MUSC</name>
<evidence type="ECO:0000313" key="2">
    <source>
        <dbReference type="EnsemblMetazoa" id="GPPI020917-PA"/>
    </source>
</evidence>
<protein>
    <submittedName>
        <fullName evidence="2">Uncharacterized protein</fullName>
    </submittedName>
</protein>
<dbReference type="EMBL" id="JXJN01009346">
    <property type="status" value="NOT_ANNOTATED_CDS"/>
    <property type="molecule type" value="Genomic_DNA"/>
</dbReference>
<reference evidence="3" key="1">
    <citation type="submission" date="2015-01" db="EMBL/GenBank/DDBJ databases">
        <authorList>
            <person name="Aksoy S."/>
            <person name="Warren W."/>
            <person name="Wilson R.K."/>
        </authorList>
    </citation>
    <scope>NUCLEOTIDE SEQUENCE [LARGE SCALE GENOMIC DNA]</scope>
    <source>
        <strain evidence="3">IAEA</strain>
    </source>
</reference>
<accession>A0A1B0B716</accession>
<dbReference type="VEuPathDB" id="VectorBase:GPPI020917"/>
<evidence type="ECO:0000256" key="1">
    <source>
        <dbReference type="SAM" id="Phobius"/>
    </source>
</evidence>
<keyword evidence="3" id="KW-1185">Reference proteome</keyword>
<feature type="transmembrane region" description="Helical" evidence="1">
    <location>
        <begin position="21"/>
        <end position="40"/>
    </location>
</feature>
<keyword evidence="1" id="KW-0472">Membrane</keyword>
<dbReference type="Proteomes" id="UP000092460">
    <property type="component" value="Unassembled WGS sequence"/>
</dbReference>
<dbReference type="EnsemblMetazoa" id="GPPI020917-RA">
    <property type="protein sequence ID" value="GPPI020917-PA"/>
    <property type="gene ID" value="GPPI020917"/>
</dbReference>
<evidence type="ECO:0000313" key="3">
    <source>
        <dbReference type="Proteomes" id="UP000092460"/>
    </source>
</evidence>
<organism evidence="2 3">
    <name type="scientific">Glossina palpalis gambiensis</name>
    <dbReference type="NCBI Taxonomy" id="67801"/>
    <lineage>
        <taxon>Eukaryota</taxon>
        <taxon>Metazoa</taxon>
        <taxon>Ecdysozoa</taxon>
        <taxon>Arthropoda</taxon>
        <taxon>Hexapoda</taxon>
        <taxon>Insecta</taxon>
        <taxon>Pterygota</taxon>
        <taxon>Neoptera</taxon>
        <taxon>Endopterygota</taxon>
        <taxon>Diptera</taxon>
        <taxon>Brachycera</taxon>
        <taxon>Muscomorpha</taxon>
        <taxon>Hippoboscoidea</taxon>
        <taxon>Glossinidae</taxon>
        <taxon>Glossina</taxon>
    </lineage>
</organism>
<proteinExistence type="predicted"/>
<keyword evidence="1" id="KW-1133">Transmembrane helix</keyword>
<dbReference type="AlphaFoldDB" id="A0A1B0B716"/>
<sequence>MFINVHEKTSPGNLRKFNGNIFAFKADIIIGVYVCMQWLWEVVDTVQKPSIEFSFLDCHNYYMATYFIVEVLSNPSLAFAESIVLANQSNTMATPKKVRDC</sequence>